<keyword evidence="3" id="KW-0238">DNA-binding</keyword>
<reference evidence="8 9" key="1">
    <citation type="submission" date="2013-08" db="EMBL/GenBank/DDBJ databases">
        <title>Flavobacterium limnosediminis JC2902 genome sequencing.</title>
        <authorList>
            <person name="Lee K."/>
            <person name="Yi H."/>
            <person name="Park S."/>
            <person name="Chun J."/>
        </authorList>
    </citation>
    <scope>NUCLEOTIDE SEQUENCE [LARGE SCALE GENOMIC DNA]</scope>
    <source>
        <strain evidence="8 9">JC2902</strain>
    </source>
</reference>
<dbReference type="Pfam" id="PF00488">
    <property type="entry name" value="MutS_V"/>
    <property type="match status" value="1"/>
</dbReference>
<dbReference type="InterPro" id="IPR007696">
    <property type="entry name" value="DNA_mismatch_repair_MutS_core"/>
</dbReference>
<name>V6SUU6_9FLAO</name>
<dbReference type="GO" id="GO:0004826">
    <property type="term" value="F:phenylalanine-tRNA ligase activity"/>
    <property type="evidence" value="ECO:0007669"/>
    <property type="project" value="UniProtKB-EC"/>
</dbReference>
<feature type="region of interest" description="Disordered" evidence="5">
    <location>
        <begin position="537"/>
        <end position="560"/>
    </location>
</feature>
<evidence type="ECO:0000259" key="7">
    <source>
        <dbReference type="SMART" id="SM00534"/>
    </source>
</evidence>
<evidence type="ECO:0000256" key="4">
    <source>
        <dbReference type="SAM" id="Coils"/>
    </source>
</evidence>
<evidence type="ECO:0000256" key="5">
    <source>
        <dbReference type="SAM" id="MobiDB-lite"/>
    </source>
</evidence>
<keyword evidence="2" id="KW-0067">ATP-binding</keyword>
<dbReference type="EMBL" id="AVGG01000007">
    <property type="protein sequence ID" value="ESU28180.1"/>
    <property type="molecule type" value="Genomic_DNA"/>
</dbReference>
<dbReference type="InterPro" id="IPR045076">
    <property type="entry name" value="MutS"/>
</dbReference>
<evidence type="ECO:0000256" key="3">
    <source>
        <dbReference type="ARBA" id="ARBA00023125"/>
    </source>
</evidence>
<feature type="domain" description="DNA mismatch repair proteins mutS family" evidence="7">
    <location>
        <begin position="335"/>
        <end position="520"/>
    </location>
</feature>
<dbReference type="GO" id="GO:0045910">
    <property type="term" value="P:negative regulation of DNA recombination"/>
    <property type="evidence" value="ECO:0007669"/>
    <property type="project" value="InterPro"/>
</dbReference>
<organism evidence="8 9">
    <name type="scientific">Flavobacterium limnosediminis JC2902</name>
    <dbReference type="NCBI Taxonomy" id="1341181"/>
    <lineage>
        <taxon>Bacteria</taxon>
        <taxon>Pseudomonadati</taxon>
        <taxon>Bacteroidota</taxon>
        <taxon>Flavobacteriia</taxon>
        <taxon>Flavobacteriales</taxon>
        <taxon>Flavobacteriaceae</taxon>
        <taxon>Flavobacterium</taxon>
    </lineage>
</organism>
<dbReference type="GO" id="GO:0004519">
    <property type="term" value="F:endonuclease activity"/>
    <property type="evidence" value="ECO:0007669"/>
    <property type="project" value="InterPro"/>
</dbReference>
<dbReference type="GO" id="GO:0030983">
    <property type="term" value="F:mismatched DNA binding"/>
    <property type="evidence" value="ECO:0007669"/>
    <property type="project" value="InterPro"/>
</dbReference>
<comment type="caution">
    <text evidence="8">The sequence shown here is derived from an EMBL/GenBank/DDBJ whole genome shotgun (WGS) entry which is preliminary data.</text>
</comment>
<dbReference type="eggNOG" id="COG1193">
    <property type="taxonomic scope" value="Bacteria"/>
</dbReference>
<dbReference type="GO" id="GO:0140664">
    <property type="term" value="F:ATP-dependent DNA damage sensor activity"/>
    <property type="evidence" value="ECO:0007669"/>
    <property type="project" value="InterPro"/>
</dbReference>
<keyword evidence="4" id="KW-0175">Coiled coil</keyword>
<keyword evidence="8" id="KW-0436">Ligase</keyword>
<keyword evidence="9" id="KW-1185">Reference proteome</keyword>
<dbReference type="InterPro" id="IPR005747">
    <property type="entry name" value="MutS2"/>
</dbReference>
<dbReference type="NCBIfam" id="TIGR01069">
    <property type="entry name" value="mutS2"/>
    <property type="match status" value="1"/>
</dbReference>
<dbReference type="GO" id="GO:0006298">
    <property type="term" value="P:mismatch repair"/>
    <property type="evidence" value="ECO:0007669"/>
    <property type="project" value="InterPro"/>
</dbReference>
<dbReference type="AlphaFoldDB" id="V6SUU6"/>
<evidence type="ECO:0000313" key="8">
    <source>
        <dbReference type="EMBL" id="ESU28180.1"/>
    </source>
</evidence>
<dbReference type="EC" id="6.1.1.20" evidence="8"/>
<dbReference type="OrthoDB" id="9808166at2"/>
<dbReference type="PIRSF" id="PIRSF005814">
    <property type="entry name" value="MutS_YshD"/>
    <property type="match status" value="1"/>
</dbReference>
<dbReference type="PANTHER" id="PTHR48466">
    <property type="entry name" value="OS10G0509000 PROTEIN-RELATED"/>
    <property type="match status" value="1"/>
</dbReference>
<sequence length="723" mass="82978">MIAINTKTLQDLEFNTVLETISALCNTEIGKQKAMEIKPFNNKETLMNALLQTSEYVSSYSNNNAIPNHYFDEITNEIKFLAIEDSFLEVGSFRKIATISETTNNLLVFLRKFEDYYPKLSQKASEVELTKFIIQKVDEVVDKYGEIKDNASPLLVEIRKNMNLVRGKINHSFGAALSSYNSLGYLDDIRETIVDNRRVLAVLAMYRRKVKGTILGNSKTGSITYIEPEATLRYSRELNNLEYEEKEEIVRILKQLTNVIRPHLELLKQYQDFLSDIDVIAGKARYANKINGLLPAITEEKRLFFRDAFHPILLLNNNAKNATTYPQTIELQNDSRIIVISGPNAGGKSITLKTIGLLQLMLQSGMLIPVHERSETFLFDRILTDIGDNQSIENHLSTYSYRLKNMNYFLKKCNSKTLFLIDEFGTGSDPELGGALAEVFLEEFYHREAFGIITTHYTNLKILANELPFAINANMLFDEKSLEPMYKLHLGQAGSSFTFEVAQKNGIPFGLINRAKKKIEGDKVRFDRTIANLQKERSKMEKTSQNLKEEETRAREESKKMENINTKIQQKLESYQELYDANQRLIYMGQKVDDISEKYFNNKNKKDLIGEFLKMVEIENSKRKKVTAKEKKVKEVIVKQVIEEVKEKVEEIRKEKKEKKVKAQKEEANKPKIPLKVGDRVRMIDGKAVGSIDSIEKNKATVNYGIFTSKVALDSLELVERMK</sequence>
<dbReference type="STRING" id="1341181.FLJC2902T_15250"/>
<protein>
    <submittedName>
        <fullName evidence="8">DNA mismatch repair protein MutS domain-containing protein</fullName>
        <ecNumber evidence="8">6.1.1.20</ecNumber>
    </submittedName>
</protein>
<dbReference type="Proteomes" id="UP000018004">
    <property type="component" value="Unassembled WGS sequence"/>
</dbReference>
<feature type="domain" description="DNA mismatch repair protein MutS core" evidence="6">
    <location>
        <begin position="12"/>
        <end position="316"/>
    </location>
</feature>
<gene>
    <name evidence="8" type="ORF">FLJC2902T_15250</name>
</gene>
<dbReference type="InterPro" id="IPR027417">
    <property type="entry name" value="P-loop_NTPase"/>
</dbReference>
<keyword evidence="1" id="KW-0547">Nucleotide-binding</keyword>
<dbReference type="PANTHER" id="PTHR48466:SF2">
    <property type="entry name" value="OS10G0509000 PROTEIN"/>
    <property type="match status" value="1"/>
</dbReference>
<dbReference type="InterPro" id="IPR000432">
    <property type="entry name" value="DNA_mismatch_repair_MutS_C"/>
</dbReference>
<dbReference type="Gene3D" id="3.40.50.300">
    <property type="entry name" value="P-loop containing nucleotide triphosphate hydrolases"/>
    <property type="match status" value="1"/>
</dbReference>
<dbReference type="SUPFAM" id="SSF52540">
    <property type="entry name" value="P-loop containing nucleoside triphosphate hydrolases"/>
    <property type="match status" value="1"/>
</dbReference>
<dbReference type="PATRIC" id="fig|1341181.4.peg.1501"/>
<dbReference type="InterPro" id="IPR036187">
    <property type="entry name" value="DNA_mismatch_repair_MutS_sf"/>
</dbReference>
<accession>V6SUU6</accession>
<evidence type="ECO:0000313" key="9">
    <source>
        <dbReference type="Proteomes" id="UP000018004"/>
    </source>
</evidence>
<dbReference type="RefSeq" id="WP_023579163.1">
    <property type="nucleotide sequence ID" value="NZ_AVGG01000007.1"/>
</dbReference>
<dbReference type="GO" id="GO:0016887">
    <property type="term" value="F:ATP hydrolysis activity"/>
    <property type="evidence" value="ECO:0007669"/>
    <property type="project" value="InterPro"/>
</dbReference>
<dbReference type="SUPFAM" id="SSF48334">
    <property type="entry name" value="DNA repair protein MutS, domain III"/>
    <property type="match status" value="1"/>
</dbReference>
<feature type="coiled-coil region" evidence="4">
    <location>
        <begin position="638"/>
        <end position="669"/>
    </location>
</feature>
<evidence type="ECO:0000259" key="6">
    <source>
        <dbReference type="SMART" id="SM00533"/>
    </source>
</evidence>
<evidence type="ECO:0000256" key="2">
    <source>
        <dbReference type="ARBA" id="ARBA00022840"/>
    </source>
</evidence>
<dbReference type="SMART" id="SM00534">
    <property type="entry name" value="MUTSac"/>
    <property type="match status" value="1"/>
</dbReference>
<evidence type="ECO:0000256" key="1">
    <source>
        <dbReference type="ARBA" id="ARBA00022741"/>
    </source>
</evidence>
<proteinExistence type="predicted"/>
<dbReference type="SMART" id="SM00533">
    <property type="entry name" value="MUTSd"/>
    <property type="match status" value="1"/>
</dbReference>
<dbReference type="GO" id="GO:0005524">
    <property type="term" value="F:ATP binding"/>
    <property type="evidence" value="ECO:0007669"/>
    <property type="project" value="UniProtKB-KW"/>
</dbReference>